<sequence length="243" mass="26305">MSDPELDVDGIAVLRNKVTIGTFDPDWVPFAGQLEVNNSTEGGGNNSHAVNAFSKAGVAVNATSATTYGVVASGGFKAAWFRGDVMVDGKLTKTALEFIIDHPLDPEGKYLSHAAVESDEMKNVYDGEVVLDGAGKVEISLPDWFQALNERFRYQLTAVGRAAPNLHVADELEDNRFTIAGGEPGTRVCWQVTGVRHDPYARANPLLVESSKDEAARGSFRHPEAHGVSDERRIEPPWAVQSQ</sequence>
<gene>
    <name evidence="2" type="ORF">ACFQMH_21905</name>
</gene>
<accession>A0ABW2E2F8</accession>
<feature type="region of interest" description="Disordered" evidence="1">
    <location>
        <begin position="212"/>
        <end position="243"/>
    </location>
</feature>
<keyword evidence="3" id="KW-1185">Reference proteome</keyword>
<protein>
    <submittedName>
        <fullName evidence="2">Uncharacterized protein</fullName>
    </submittedName>
</protein>
<dbReference type="Proteomes" id="UP001596409">
    <property type="component" value="Unassembled WGS sequence"/>
</dbReference>
<evidence type="ECO:0000313" key="3">
    <source>
        <dbReference type="Proteomes" id="UP001596409"/>
    </source>
</evidence>
<dbReference type="RefSeq" id="WP_189880677.1">
    <property type="nucleotide sequence ID" value="NZ_BMWA01000047.1"/>
</dbReference>
<name>A0ABW2E2F8_9ACTN</name>
<proteinExistence type="predicted"/>
<comment type="caution">
    <text evidence="2">The sequence shown here is derived from an EMBL/GenBank/DDBJ whole genome shotgun (WGS) entry which is preliminary data.</text>
</comment>
<reference evidence="3" key="1">
    <citation type="journal article" date="2019" name="Int. J. Syst. Evol. Microbiol.">
        <title>The Global Catalogue of Microorganisms (GCM) 10K type strain sequencing project: providing services to taxonomists for standard genome sequencing and annotation.</title>
        <authorList>
            <consortium name="The Broad Institute Genomics Platform"/>
            <consortium name="The Broad Institute Genome Sequencing Center for Infectious Disease"/>
            <person name="Wu L."/>
            <person name="Ma J."/>
        </authorList>
    </citation>
    <scope>NUCLEOTIDE SEQUENCE [LARGE SCALE GENOMIC DNA]</scope>
    <source>
        <strain evidence="3">JCM 4855</strain>
    </source>
</reference>
<feature type="compositionally biased region" description="Basic and acidic residues" evidence="1">
    <location>
        <begin position="212"/>
        <end position="235"/>
    </location>
</feature>
<organism evidence="2 3">
    <name type="scientific">Streptomyces viridiviolaceus</name>
    <dbReference type="NCBI Taxonomy" id="68282"/>
    <lineage>
        <taxon>Bacteria</taxon>
        <taxon>Bacillati</taxon>
        <taxon>Actinomycetota</taxon>
        <taxon>Actinomycetes</taxon>
        <taxon>Kitasatosporales</taxon>
        <taxon>Streptomycetaceae</taxon>
        <taxon>Streptomyces</taxon>
    </lineage>
</organism>
<evidence type="ECO:0000313" key="2">
    <source>
        <dbReference type="EMBL" id="MFC7014331.1"/>
    </source>
</evidence>
<evidence type="ECO:0000256" key="1">
    <source>
        <dbReference type="SAM" id="MobiDB-lite"/>
    </source>
</evidence>
<dbReference type="EMBL" id="JBHSYM010000048">
    <property type="protein sequence ID" value="MFC7014331.1"/>
    <property type="molecule type" value="Genomic_DNA"/>
</dbReference>